<reference evidence="4 5" key="1">
    <citation type="submission" date="2023-01" db="EMBL/GenBank/DDBJ databases">
        <title>Psychrosphaera sp. nov., isolated from marine algae.</title>
        <authorList>
            <person name="Bayburt H."/>
            <person name="Choi B.J."/>
            <person name="Kim J.M."/>
            <person name="Choi D.G."/>
            <person name="Jeon C.O."/>
        </authorList>
    </citation>
    <scope>NUCLEOTIDE SEQUENCE [LARGE SCALE GENOMIC DNA]</scope>
    <source>
        <strain evidence="4 5">G1-22</strain>
    </source>
</reference>
<protein>
    <recommendedName>
        <fullName evidence="6">TIGR03545 family protein</fullName>
    </recommendedName>
</protein>
<keyword evidence="3" id="KW-0472">Membrane</keyword>
<keyword evidence="1" id="KW-0175">Coiled coil</keyword>
<proteinExistence type="predicted"/>
<evidence type="ECO:0008006" key="6">
    <source>
        <dbReference type="Google" id="ProtNLM"/>
    </source>
</evidence>
<evidence type="ECO:0000256" key="3">
    <source>
        <dbReference type="SAM" id="Phobius"/>
    </source>
</evidence>
<comment type="caution">
    <text evidence="4">The sequence shown here is derived from an EMBL/GenBank/DDBJ whole genome shotgun (WGS) entry which is preliminary data.</text>
</comment>
<evidence type="ECO:0000256" key="2">
    <source>
        <dbReference type="SAM" id="MobiDB-lite"/>
    </source>
</evidence>
<evidence type="ECO:0000313" key="4">
    <source>
        <dbReference type="EMBL" id="MDC2891486.1"/>
    </source>
</evidence>
<evidence type="ECO:0000256" key="1">
    <source>
        <dbReference type="SAM" id="Coils"/>
    </source>
</evidence>
<sequence length="295" mass="32776">MEGQVDENKEADAKAKAKPKGLLRVGGIGGVAVIAAAVYFGINPAAKFGLQMALESTFGTETEIEAVNVSWSPFGLTIENLQQTDPDNLNRNLFQFDQAEVQVRPLDYLMGNTVIDSLKVVELQFDGARAEPGVRIVKDDQSADTSQETDSDTTENDQHEGMSFPSSKELLAKADLQTEIKAKNFQQVWKTQSSELKSVYKDLPDKGSVKSYEQQWQEIEDTEISSLDDLKVLKEKVAKLKAEINADRLKIKTAKAKYKTSKAEIDQAYNELKDAPMDKTGSRLKKHCLLMIQIL</sequence>
<keyword evidence="5" id="KW-1185">Reference proteome</keyword>
<feature type="region of interest" description="Disordered" evidence="2">
    <location>
        <begin position="134"/>
        <end position="164"/>
    </location>
</feature>
<evidence type="ECO:0000313" key="5">
    <source>
        <dbReference type="Proteomes" id="UP001528411"/>
    </source>
</evidence>
<keyword evidence="3" id="KW-1133">Transmembrane helix</keyword>
<name>A0ABT5FJY3_9GAMM</name>
<feature type="transmembrane region" description="Helical" evidence="3">
    <location>
        <begin position="21"/>
        <end position="42"/>
    </location>
</feature>
<accession>A0ABT5FJY3</accession>
<dbReference type="EMBL" id="JAQOMS010000002">
    <property type="protein sequence ID" value="MDC2891486.1"/>
    <property type="molecule type" value="Genomic_DNA"/>
</dbReference>
<dbReference type="RefSeq" id="WP_272182452.1">
    <property type="nucleotide sequence ID" value="NZ_JAQOMS010000002.1"/>
</dbReference>
<gene>
    <name evidence="4" type="ORF">PN838_25650</name>
</gene>
<keyword evidence="3" id="KW-0812">Transmembrane</keyword>
<organism evidence="4 5">
    <name type="scientific">Psychrosphaera algicola</name>
    <dbReference type="NCBI Taxonomy" id="3023714"/>
    <lineage>
        <taxon>Bacteria</taxon>
        <taxon>Pseudomonadati</taxon>
        <taxon>Pseudomonadota</taxon>
        <taxon>Gammaproteobacteria</taxon>
        <taxon>Alteromonadales</taxon>
        <taxon>Pseudoalteromonadaceae</taxon>
        <taxon>Psychrosphaera</taxon>
    </lineage>
</organism>
<feature type="coiled-coil region" evidence="1">
    <location>
        <begin position="230"/>
        <end position="271"/>
    </location>
</feature>
<dbReference type="Proteomes" id="UP001528411">
    <property type="component" value="Unassembled WGS sequence"/>
</dbReference>